<proteinExistence type="predicted"/>
<reference evidence="3" key="1">
    <citation type="submission" date="2016-11" db="UniProtKB">
        <authorList>
            <consortium name="WormBaseParasite"/>
        </authorList>
    </citation>
    <scope>IDENTIFICATION</scope>
</reference>
<keyword evidence="2" id="KW-1185">Reference proteome</keyword>
<evidence type="ECO:0000256" key="1">
    <source>
        <dbReference type="SAM" id="MobiDB-lite"/>
    </source>
</evidence>
<dbReference type="Proteomes" id="UP000095283">
    <property type="component" value="Unplaced"/>
</dbReference>
<organism evidence="2 3">
    <name type="scientific">Heterorhabditis bacteriophora</name>
    <name type="common">Entomopathogenic nematode worm</name>
    <dbReference type="NCBI Taxonomy" id="37862"/>
    <lineage>
        <taxon>Eukaryota</taxon>
        <taxon>Metazoa</taxon>
        <taxon>Ecdysozoa</taxon>
        <taxon>Nematoda</taxon>
        <taxon>Chromadorea</taxon>
        <taxon>Rhabditida</taxon>
        <taxon>Rhabditina</taxon>
        <taxon>Rhabditomorpha</taxon>
        <taxon>Strongyloidea</taxon>
        <taxon>Heterorhabditidae</taxon>
        <taxon>Heterorhabditis</taxon>
    </lineage>
</organism>
<dbReference type="AlphaFoldDB" id="A0A1I7WK82"/>
<feature type="region of interest" description="Disordered" evidence="1">
    <location>
        <begin position="73"/>
        <end position="95"/>
    </location>
</feature>
<name>A0A1I7WK82_HETBA</name>
<sequence length="95" mass="10645">MYFIGNTGNKCEIKDYSPTVTNVDMQVELIEAISTRSSLHPLSPHQPTPHCRDDSCFRSTIIAERYSEYGLKEQEPLQNNLALNHDSTSDQASTG</sequence>
<dbReference type="WBParaSite" id="Hba_05445">
    <property type="protein sequence ID" value="Hba_05445"/>
    <property type="gene ID" value="Hba_05445"/>
</dbReference>
<feature type="compositionally biased region" description="Polar residues" evidence="1">
    <location>
        <begin position="76"/>
        <end position="95"/>
    </location>
</feature>
<protein>
    <submittedName>
        <fullName evidence="3">Uncharacterized protein</fullName>
    </submittedName>
</protein>
<evidence type="ECO:0000313" key="3">
    <source>
        <dbReference type="WBParaSite" id="Hba_05445"/>
    </source>
</evidence>
<evidence type="ECO:0000313" key="2">
    <source>
        <dbReference type="Proteomes" id="UP000095283"/>
    </source>
</evidence>
<accession>A0A1I7WK82</accession>